<sequence>MAYYQCMFCGKTRPMNSAIGIAIKCSKWIGMCVWQKQ</sequence>
<reference evidence="1 2" key="1">
    <citation type="submission" date="2018-07" db="EMBL/GenBank/DDBJ databases">
        <title>Genomic Encyclopedia of Archaeal and Bacterial Type Strains, Phase II (KMG-II): from individual species to whole genera.</title>
        <authorList>
            <person name="Goeker M."/>
        </authorList>
    </citation>
    <scope>NUCLEOTIDE SEQUENCE [LARGE SCALE GENOMIC DNA]</scope>
    <source>
        <strain evidence="1 2">DSM 25795</strain>
    </source>
</reference>
<evidence type="ECO:0000313" key="2">
    <source>
        <dbReference type="Proteomes" id="UP000257004"/>
    </source>
</evidence>
<name>A0A3D9FRY9_9FLAO</name>
<dbReference type="AlphaFoldDB" id="A0A3D9FRY9"/>
<gene>
    <name evidence="1" type="ORF">BD847_2366</name>
</gene>
<organism evidence="1 2">
    <name type="scientific">Flavobacterium cutihirudinis</name>
    <dbReference type="NCBI Taxonomy" id="1265740"/>
    <lineage>
        <taxon>Bacteria</taxon>
        <taxon>Pseudomonadati</taxon>
        <taxon>Bacteroidota</taxon>
        <taxon>Flavobacteriia</taxon>
        <taxon>Flavobacteriales</taxon>
        <taxon>Flavobacteriaceae</taxon>
        <taxon>Flavobacterium</taxon>
    </lineage>
</organism>
<protein>
    <submittedName>
        <fullName evidence="1">Uncharacterized protein</fullName>
    </submittedName>
</protein>
<dbReference type="Proteomes" id="UP000257004">
    <property type="component" value="Unassembled WGS sequence"/>
</dbReference>
<accession>A0A3D9FRY9</accession>
<comment type="caution">
    <text evidence="1">The sequence shown here is derived from an EMBL/GenBank/DDBJ whole genome shotgun (WGS) entry which is preliminary data.</text>
</comment>
<keyword evidence="2" id="KW-1185">Reference proteome</keyword>
<dbReference type="EMBL" id="QRDQ01000009">
    <property type="protein sequence ID" value="RED23318.1"/>
    <property type="molecule type" value="Genomic_DNA"/>
</dbReference>
<evidence type="ECO:0000313" key="1">
    <source>
        <dbReference type="EMBL" id="RED23318.1"/>
    </source>
</evidence>
<proteinExistence type="predicted"/>